<evidence type="ECO:0000313" key="6">
    <source>
        <dbReference type="EMBL" id="PIA13800.1"/>
    </source>
</evidence>
<dbReference type="PANTHER" id="PTHR31344">
    <property type="entry name" value="NUCLEAR PORE COMPLEX PROTEIN NUP205"/>
    <property type="match status" value="1"/>
</dbReference>
<evidence type="ECO:0008006" key="8">
    <source>
        <dbReference type="Google" id="ProtNLM"/>
    </source>
</evidence>
<dbReference type="OrthoDB" id="2019644at2759"/>
<dbReference type="Proteomes" id="UP000242474">
    <property type="component" value="Unassembled WGS sequence"/>
</dbReference>
<feature type="region of interest" description="Disordered" evidence="5">
    <location>
        <begin position="456"/>
        <end position="491"/>
    </location>
</feature>
<evidence type="ECO:0000256" key="4">
    <source>
        <dbReference type="ARBA" id="ARBA00023242"/>
    </source>
</evidence>
<reference evidence="6 7" key="1">
    <citation type="journal article" date="2015" name="Genome Biol. Evol.">
        <title>Phylogenomic analyses indicate that early fungi evolved digesting cell walls of algal ancestors of land plants.</title>
        <authorList>
            <person name="Chang Y."/>
            <person name="Wang S."/>
            <person name="Sekimoto S."/>
            <person name="Aerts A.L."/>
            <person name="Choi C."/>
            <person name="Clum A."/>
            <person name="LaButti K.M."/>
            <person name="Lindquist E.A."/>
            <person name="Yee Ngan C."/>
            <person name="Ohm R.A."/>
            <person name="Salamov A.A."/>
            <person name="Grigoriev I.V."/>
            <person name="Spatafora J.W."/>
            <person name="Berbee M.L."/>
        </authorList>
    </citation>
    <scope>NUCLEOTIDE SEQUENCE [LARGE SCALE GENOMIC DNA]</scope>
    <source>
        <strain evidence="6 7">NRRL 1564</strain>
    </source>
</reference>
<gene>
    <name evidence="6" type="ORF">COEREDRAFT_17368</name>
</gene>
<evidence type="ECO:0000256" key="1">
    <source>
        <dbReference type="ARBA" id="ARBA00004123"/>
    </source>
</evidence>
<comment type="similarity">
    <text evidence="2">Belongs to the NUP186/NUP192/NUP205 family.</text>
</comment>
<dbReference type="GO" id="GO:0017056">
    <property type="term" value="F:structural constituent of nuclear pore"/>
    <property type="evidence" value="ECO:0007669"/>
    <property type="project" value="TreeGrafter"/>
</dbReference>
<proteinExistence type="inferred from homology"/>
<dbReference type="PANTHER" id="PTHR31344:SF0">
    <property type="entry name" value="NUCLEAR PORE COMPLEX PROTEIN NUP205"/>
    <property type="match status" value="1"/>
</dbReference>
<keyword evidence="3" id="KW-0813">Transport</keyword>
<comment type="subcellular location">
    <subcellularLocation>
        <location evidence="1">Nucleus</location>
    </subcellularLocation>
</comment>
<dbReference type="EMBL" id="KZ303527">
    <property type="protein sequence ID" value="PIA13800.1"/>
    <property type="molecule type" value="Genomic_DNA"/>
</dbReference>
<evidence type="ECO:0000256" key="3">
    <source>
        <dbReference type="ARBA" id="ARBA00022448"/>
    </source>
</evidence>
<dbReference type="STRING" id="763665.A0A2G5B471"/>
<keyword evidence="4" id="KW-0539">Nucleus</keyword>
<evidence type="ECO:0000313" key="7">
    <source>
        <dbReference type="Proteomes" id="UP000242474"/>
    </source>
</evidence>
<evidence type="ECO:0000256" key="2">
    <source>
        <dbReference type="ARBA" id="ARBA00005892"/>
    </source>
</evidence>
<feature type="compositionally biased region" description="Low complexity" evidence="5">
    <location>
        <begin position="456"/>
        <end position="468"/>
    </location>
</feature>
<dbReference type="Pfam" id="PF11894">
    <property type="entry name" value="Nup192"/>
    <property type="match status" value="1"/>
</dbReference>
<protein>
    <recommendedName>
        <fullName evidence="8">Nucleoporin</fullName>
    </recommendedName>
</protein>
<dbReference type="GO" id="GO:0006999">
    <property type="term" value="P:nuclear pore organization"/>
    <property type="evidence" value="ECO:0007669"/>
    <property type="project" value="TreeGrafter"/>
</dbReference>
<dbReference type="InterPro" id="IPR021827">
    <property type="entry name" value="Nup186/Nup192/Nup205"/>
</dbReference>
<sequence>MANTTWEPERFANLNKLLNEGIELGNESPRFEQLKKQLEKLKPDLASLLVFPAKNAQHRAELEKGTPTINGEQFKVSNDFISEAKKLSDFLDIDEDLAATLLHKAVGFEKRFELAAGESAVLLYYSEREAKLMSLRTLFAGGASQEVEESMREELERYTSEILSSTLKAESRMFPERVLGTIDELKSKQERMAALLSGPTAEIPYSSEVVEFSQSKLGEERRELAMLLFVIVRDYQLNSGELIAVVGWLRNSSVADEVTLHLAVTLLVALDTAAESSSAELDEAAALDKISYLVRDSQFLVKLNAEIVEKTWQDEGLKGLVWLQWALLALFGMKRSPGFDQLIGYREDRVESIAEQAIRMGAYRFATDYLLGYRITDDLEYELSAEFKVLQRQHPDTATADPARYPHFSDISEEFQWHIEHTLGGILSAFIGRMSSLIRRMRYSEEDAIYQAQQVEEQRQIQEQQRQQSGHGSSRATGESDSTASQSAAQPRRDTEALFLWITLLYADRPDAGLRFWGGGSAVGADLDDRMAVFLRWGSDCREQGMVRGYFNMLASLACGGQASASAHEFLSGAGGGALSPRGGQGAANQAPLCSWAALFGALDFYAGQMRASEPDPLAAAAQIPDAEEALLRAFLRLCRTVVRGSAVARTALFDSGEFNAVDTLFRLLGCAVPVALKAGLLDTIAAFAAADDDAQTDAARATAHGMARRVWAQLEQSQTLPTASDAAARRGLAVGRGGGVARARGGIVFELEEIEAAAETYAETRAFVRLIAALIHTSSGAPGLANVDRDPLVYAAPSPSLPADLGSAYRVPGIGPYVSFVLDSVMLKAEQRAYRHASEKWRVYASALDVVERSLATLDLRTADGGDATAQRELVTHPGFEIAVRVLCGSRLLDVLLHVAGVGVDTLNAAAGGAIEAAVGAALRILLRILRLQSVLLRDVVPTLVDAPHALGFPLNLPRSLAPLEQLLLPRREAVVQLVALVGAVAPGICLAAVRIVHILADSAAFNGIDDALRRGAATLTLNRLVGVVDASADSVRILHAFIGCLETDDAMTLEPSTGANIGDAARGFTSGLDDQPAAAPAQAVPSAVVDLLLANISPSKPAPTIAHYLLGFSLANPASDDLPDPSQRATCLHAVLDLLRRDAAGLATPRPRLAERCYHLVARLCADPVTSDVTMRYLRARENFFYTQLSTMPAAIVPDLQLADVEAYAAAQGVDVPALYNPIHVYAQMHARAWLWRSAALELHSLVLQDSRARAKLIGEWLVGDAGQGNGDADDGDVFGSAPGSAAPSFLDARMRLLAMFEGLRQAHRDAAQVLRRQQRATESEYLDDAMPVDGDDDESPMRDAEDAQLLGVDVQSCIVTNARGCAVIDLRALVALLREAEHALDASGALGSAAARQRVHAAIRRLVIRCYFGNQERELFFAYASALRTWSELVEIVVTSAWDKLDAGGRVGRERTAFQLLRALAQVVAEHDPLLHGASAAAWLTEPPSAVQEQRHAEVLAALASTLALCAQRLSSEWTRAGVLARASLAANKPGIAGQSRALPPATDSRLPVEPLLDAWRLLAEAALTPAAQASLQLRGNIYASMLHFLGGVRKLAAAAAADAAPSTSAGSASGAGAAHILGGPAMRRARSRLLSGALDVLANSTLGDRLLETVSADAADASDAWKTVAFSLLDAIAVLYGSDARSSRVVLFLARKNFFSSYVGAIVRREDPALQATLQPDPASLNALYIYEAKMAFFIRLALRQDGAEKLVENGILDVLADCSFLHLRPSASSDHASSYADAFVPARAERFHQLLMPALDLLLALVPRIGRDHVTIWMKAARFVSQHYGVLEAILKDAASSTLPLSIALLTEVKAITMLAFSVARQRAVLDREAALAGSGHVGITALHLPILALLPKFTADGWVKRLLPNNDVERAQAQVPAALFDDELGESVAAADIQRSVFGQQASELVDSIAQNAIAYAQAVTEQPLQLALSGDGAGRTFRPAFSWPIEHSRESDYTPSLATLVVFVRRSITRIDRGQKARAEKTRLAKHSTEMTTADLRRLINASPYVELSDDLGTQQMRALAEVLLAQQGRRITSSVAILVVTVEQALVLLWRHLSFFVASETVEDSYHSGSSGKNARLPALLALPSSQERESLRSDASIALPPLLTLLSEIKLTDEFASAATHTSFIQMLVRRIKDLILRDVSVV</sequence>
<keyword evidence="7" id="KW-1185">Reference proteome</keyword>
<dbReference type="GO" id="GO:0044611">
    <property type="term" value="C:nuclear pore inner ring"/>
    <property type="evidence" value="ECO:0007669"/>
    <property type="project" value="TreeGrafter"/>
</dbReference>
<evidence type="ECO:0000256" key="5">
    <source>
        <dbReference type="SAM" id="MobiDB-lite"/>
    </source>
</evidence>
<organism evidence="6 7">
    <name type="scientific">Coemansia reversa (strain ATCC 12441 / NRRL 1564)</name>
    <dbReference type="NCBI Taxonomy" id="763665"/>
    <lineage>
        <taxon>Eukaryota</taxon>
        <taxon>Fungi</taxon>
        <taxon>Fungi incertae sedis</taxon>
        <taxon>Zoopagomycota</taxon>
        <taxon>Kickxellomycotina</taxon>
        <taxon>Kickxellomycetes</taxon>
        <taxon>Kickxellales</taxon>
        <taxon>Kickxellaceae</taxon>
        <taxon>Coemansia</taxon>
    </lineage>
</organism>
<name>A0A2G5B471_COERN</name>
<accession>A0A2G5B471</accession>
<feature type="compositionally biased region" description="Polar residues" evidence="5">
    <location>
        <begin position="469"/>
        <end position="489"/>
    </location>
</feature>